<dbReference type="EMBL" id="KQ965762">
    <property type="protein sequence ID" value="KXS15434.1"/>
    <property type="molecule type" value="Genomic_DNA"/>
</dbReference>
<dbReference type="EC" id="3.1.3.5" evidence="3"/>
<evidence type="ECO:0000256" key="4">
    <source>
        <dbReference type="ARBA" id="ARBA00022723"/>
    </source>
</evidence>
<dbReference type="SFLD" id="SFLDS00003">
    <property type="entry name" value="Haloacid_Dehalogenase"/>
    <property type="match status" value="1"/>
</dbReference>
<dbReference type="Pfam" id="PF05822">
    <property type="entry name" value="UMPH-1"/>
    <property type="match status" value="1"/>
</dbReference>
<keyword evidence="4" id="KW-0479">Metal-binding</keyword>
<dbReference type="GO" id="GO:0000166">
    <property type="term" value="F:nucleotide binding"/>
    <property type="evidence" value="ECO:0007669"/>
    <property type="project" value="UniProtKB-KW"/>
</dbReference>
<dbReference type="PANTHER" id="PTHR13045:SF0">
    <property type="entry name" value="7-METHYLGUANOSINE PHOSPHATE-SPECIFIC 5'-NUCLEOTIDASE"/>
    <property type="match status" value="1"/>
</dbReference>
<evidence type="ECO:0000256" key="3">
    <source>
        <dbReference type="ARBA" id="ARBA00012643"/>
    </source>
</evidence>
<evidence type="ECO:0000256" key="5">
    <source>
        <dbReference type="ARBA" id="ARBA00022741"/>
    </source>
</evidence>
<dbReference type="GO" id="GO:0008253">
    <property type="term" value="F:5'-nucleotidase activity"/>
    <property type="evidence" value="ECO:0007669"/>
    <property type="project" value="UniProtKB-EC"/>
</dbReference>
<feature type="compositionally biased region" description="Polar residues" evidence="9">
    <location>
        <begin position="1"/>
        <end position="19"/>
    </location>
</feature>
<organism evidence="10 11">
    <name type="scientific">Gonapodya prolifera (strain JEL478)</name>
    <name type="common">Monoblepharis prolifera</name>
    <dbReference type="NCBI Taxonomy" id="1344416"/>
    <lineage>
        <taxon>Eukaryota</taxon>
        <taxon>Fungi</taxon>
        <taxon>Fungi incertae sedis</taxon>
        <taxon>Chytridiomycota</taxon>
        <taxon>Chytridiomycota incertae sedis</taxon>
        <taxon>Monoblepharidomycetes</taxon>
        <taxon>Monoblepharidales</taxon>
        <taxon>Gonapodyaceae</taxon>
        <taxon>Gonapodya</taxon>
    </lineage>
</organism>
<evidence type="ECO:0000313" key="11">
    <source>
        <dbReference type="Proteomes" id="UP000070544"/>
    </source>
</evidence>
<evidence type="ECO:0000256" key="2">
    <source>
        <dbReference type="ARBA" id="ARBA00008389"/>
    </source>
</evidence>
<dbReference type="GO" id="GO:0000287">
    <property type="term" value="F:magnesium ion binding"/>
    <property type="evidence" value="ECO:0007669"/>
    <property type="project" value="InterPro"/>
</dbReference>
<dbReference type="PANTHER" id="PTHR13045">
    <property type="entry name" value="5'-NUCLEOTIDASE"/>
    <property type="match status" value="1"/>
</dbReference>
<keyword evidence="8" id="KW-0546">Nucleotide metabolism</keyword>
<dbReference type="Gene3D" id="3.40.50.1000">
    <property type="entry name" value="HAD superfamily/HAD-like"/>
    <property type="match status" value="1"/>
</dbReference>
<dbReference type="OrthoDB" id="10014216at2759"/>
<dbReference type="FunFam" id="1.10.150.340:FF:000001">
    <property type="entry name" value="Cytosolic 5-nucleotidase 3-like"/>
    <property type="match status" value="1"/>
</dbReference>
<dbReference type="InterPro" id="IPR006434">
    <property type="entry name" value="Pyrimidine_nucleotidase_eu"/>
</dbReference>
<protein>
    <recommendedName>
        <fullName evidence="3">5'-nucleotidase</fullName>
        <ecNumber evidence="3">3.1.3.5</ecNumber>
    </recommendedName>
</protein>
<dbReference type="Gene3D" id="1.10.150.340">
    <property type="entry name" value="Pyrimidine 5'-nucleotidase (UMPH-1), N-terminal domain"/>
    <property type="match status" value="1"/>
</dbReference>
<evidence type="ECO:0000256" key="6">
    <source>
        <dbReference type="ARBA" id="ARBA00022801"/>
    </source>
</evidence>
<dbReference type="STRING" id="1344416.A0A139AFU3"/>
<proteinExistence type="inferred from homology"/>
<dbReference type="GO" id="GO:0009117">
    <property type="term" value="P:nucleotide metabolic process"/>
    <property type="evidence" value="ECO:0007669"/>
    <property type="project" value="UniProtKB-KW"/>
</dbReference>
<dbReference type="SFLD" id="SFLDG01128">
    <property type="entry name" value="C1.4:_5'-Nucleotidase_Like"/>
    <property type="match status" value="1"/>
</dbReference>
<dbReference type="InterPro" id="IPR036412">
    <property type="entry name" value="HAD-like_sf"/>
</dbReference>
<gene>
    <name evidence="10" type="ORF">M427DRAFT_135136</name>
</gene>
<evidence type="ECO:0000256" key="9">
    <source>
        <dbReference type="SAM" id="MobiDB-lite"/>
    </source>
</evidence>
<keyword evidence="6" id="KW-0378">Hydrolase</keyword>
<sequence>MSSITSTPAPNGTPSTSDQATRDVSAFPLISRLFYGSKDPQLRPHLLIRDPSSVESKLRKIVDDGKDKIHVISDFDMTLTKFWVPVGSGNSQDETTLRGDGLERNVSSHGVVMRSGRFPKEFKDRTDALYRLYYPIETSHTMTRADKVPHMVEWWTKAHELIVQLQCTKEDVVEMVKQTPVRFREGGREVLGNCREKGVPVLVFSAGVADVIEEILRQNSLYLSNVNVVANHMEWNENDVCVAFRDPLVHVFSKSELSVPSSVTLNARPNVLLLGDSLGDLEMSSGVPHDVCLTVGFLNHQRNKLEDEYARKFDVVVTDDVGFDEAGVLGVIDGLR</sequence>
<comment type="catalytic activity">
    <reaction evidence="1">
        <text>a ribonucleoside 5'-phosphate + H2O = a ribonucleoside + phosphate</text>
        <dbReference type="Rhea" id="RHEA:12484"/>
        <dbReference type="ChEBI" id="CHEBI:15377"/>
        <dbReference type="ChEBI" id="CHEBI:18254"/>
        <dbReference type="ChEBI" id="CHEBI:43474"/>
        <dbReference type="ChEBI" id="CHEBI:58043"/>
        <dbReference type="EC" id="3.1.3.5"/>
    </reaction>
</comment>
<dbReference type="OMA" id="GPERMQI"/>
<dbReference type="AlphaFoldDB" id="A0A139AFU3"/>
<name>A0A139AFU3_GONPJ</name>
<keyword evidence="5" id="KW-0547">Nucleotide-binding</keyword>
<accession>A0A139AFU3</accession>
<evidence type="ECO:0000256" key="1">
    <source>
        <dbReference type="ARBA" id="ARBA00000815"/>
    </source>
</evidence>
<evidence type="ECO:0000256" key="8">
    <source>
        <dbReference type="ARBA" id="ARBA00023080"/>
    </source>
</evidence>
<keyword evidence="7" id="KW-0460">Magnesium</keyword>
<feature type="region of interest" description="Disordered" evidence="9">
    <location>
        <begin position="1"/>
        <end position="22"/>
    </location>
</feature>
<dbReference type="Proteomes" id="UP000070544">
    <property type="component" value="Unassembled WGS sequence"/>
</dbReference>
<dbReference type="GO" id="GO:0005737">
    <property type="term" value="C:cytoplasm"/>
    <property type="evidence" value="ECO:0007669"/>
    <property type="project" value="InterPro"/>
</dbReference>
<comment type="similarity">
    <text evidence="2">Belongs to the pyrimidine 5'-nucleotidase family.</text>
</comment>
<evidence type="ECO:0000256" key="7">
    <source>
        <dbReference type="ARBA" id="ARBA00022842"/>
    </source>
</evidence>
<evidence type="ECO:0000313" key="10">
    <source>
        <dbReference type="EMBL" id="KXS15434.1"/>
    </source>
</evidence>
<reference evidence="10 11" key="1">
    <citation type="journal article" date="2015" name="Genome Biol. Evol.">
        <title>Phylogenomic analyses indicate that early fungi evolved digesting cell walls of algal ancestors of land plants.</title>
        <authorList>
            <person name="Chang Y."/>
            <person name="Wang S."/>
            <person name="Sekimoto S."/>
            <person name="Aerts A.L."/>
            <person name="Choi C."/>
            <person name="Clum A."/>
            <person name="LaButti K.M."/>
            <person name="Lindquist E.A."/>
            <person name="Yee Ngan C."/>
            <person name="Ohm R.A."/>
            <person name="Salamov A.A."/>
            <person name="Grigoriev I.V."/>
            <person name="Spatafora J.W."/>
            <person name="Berbee M.L."/>
        </authorList>
    </citation>
    <scope>NUCLEOTIDE SEQUENCE [LARGE SCALE GENOMIC DNA]</scope>
    <source>
        <strain evidence="10 11">JEL478</strain>
    </source>
</reference>
<dbReference type="SUPFAM" id="SSF56784">
    <property type="entry name" value="HAD-like"/>
    <property type="match status" value="1"/>
</dbReference>
<dbReference type="InterPro" id="IPR023214">
    <property type="entry name" value="HAD_sf"/>
</dbReference>
<keyword evidence="11" id="KW-1185">Reference proteome</keyword>